<evidence type="ECO:0000256" key="1">
    <source>
        <dbReference type="ARBA" id="ARBA00000451"/>
    </source>
</evidence>
<dbReference type="GO" id="GO:0051307">
    <property type="term" value="P:meiotic chromosome separation"/>
    <property type="evidence" value="ECO:0007669"/>
    <property type="project" value="TreeGrafter"/>
</dbReference>
<organism evidence="7 8">
    <name type="scientific">Ceutorhynchus assimilis</name>
    <name type="common">cabbage seed weevil</name>
    <dbReference type="NCBI Taxonomy" id="467358"/>
    <lineage>
        <taxon>Eukaryota</taxon>
        <taxon>Metazoa</taxon>
        <taxon>Ecdysozoa</taxon>
        <taxon>Arthropoda</taxon>
        <taxon>Hexapoda</taxon>
        <taxon>Insecta</taxon>
        <taxon>Pterygota</taxon>
        <taxon>Neoptera</taxon>
        <taxon>Endopterygota</taxon>
        <taxon>Coleoptera</taxon>
        <taxon>Polyphaga</taxon>
        <taxon>Cucujiformia</taxon>
        <taxon>Curculionidae</taxon>
        <taxon>Ceutorhynchinae</taxon>
        <taxon>Ceutorhynchus</taxon>
    </lineage>
</organism>
<proteinExistence type="predicted"/>
<keyword evidence="3" id="KW-0378">Hydrolase</keyword>
<dbReference type="Proteomes" id="UP001152799">
    <property type="component" value="Chromosome 3"/>
</dbReference>
<keyword evidence="8" id="KW-1185">Reference proteome</keyword>
<evidence type="ECO:0000256" key="5">
    <source>
        <dbReference type="SAM" id="Coils"/>
    </source>
</evidence>
<dbReference type="EC" id="3.4.22.49" evidence="2"/>
<dbReference type="InterPro" id="IPR030397">
    <property type="entry name" value="SEPARIN_core_dom"/>
</dbReference>
<reference evidence="7" key="1">
    <citation type="submission" date="2022-01" db="EMBL/GenBank/DDBJ databases">
        <authorList>
            <person name="King R."/>
        </authorList>
    </citation>
    <scope>NUCLEOTIDE SEQUENCE</scope>
</reference>
<name>A0A9N9ML93_9CUCU</name>
<protein>
    <recommendedName>
        <fullName evidence="2">separase</fullName>
        <ecNumber evidence="2">3.4.22.49</ecNumber>
    </recommendedName>
</protein>
<evidence type="ECO:0000256" key="2">
    <source>
        <dbReference type="ARBA" id="ARBA00012489"/>
    </source>
</evidence>
<evidence type="ECO:0000313" key="8">
    <source>
        <dbReference type="Proteomes" id="UP001152799"/>
    </source>
</evidence>
<dbReference type="PANTHER" id="PTHR12792:SF0">
    <property type="entry name" value="SEPARIN"/>
    <property type="match status" value="1"/>
</dbReference>
<evidence type="ECO:0000259" key="6">
    <source>
        <dbReference type="PROSITE" id="PS51700"/>
    </source>
</evidence>
<dbReference type="GO" id="GO:0072686">
    <property type="term" value="C:mitotic spindle"/>
    <property type="evidence" value="ECO:0007669"/>
    <property type="project" value="TreeGrafter"/>
</dbReference>
<keyword evidence="5" id="KW-0175">Coiled coil</keyword>
<accession>A0A9N9ML93</accession>
<evidence type="ECO:0000313" key="7">
    <source>
        <dbReference type="EMBL" id="CAG9766473.1"/>
    </source>
</evidence>
<dbReference type="OrthoDB" id="10255632at2759"/>
<gene>
    <name evidence="7" type="ORF">CEUTPL_LOCUS7057</name>
</gene>
<comment type="catalytic activity">
    <reaction evidence="1">
        <text>All bonds known to be hydrolyzed by this endopeptidase have arginine in P1 and an acidic residue in P4. P6 is often occupied by an acidic residue or by a hydroxy-amino-acid residue, the phosphorylation of which enhances cleavage.</text>
        <dbReference type="EC" id="3.4.22.49"/>
    </reaction>
</comment>
<dbReference type="InterPro" id="IPR005314">
    <property type="entry name" value="Peptidase_C50"/>
</dbReference>
<dbReference type="GO" id="GO:0005634">
    <property type="term" value="C:nucleus"/>
    <property type="evidence" value="ECO:0007669"/>
    <property type="project" value="InterPro"/>
</dbReference>
<dbReference type="Pfam" id="PF03568">
    <property type="entry name" value="Separin_C"/>
    <property type="match status" value="1"/>
</dbReference>
<dbReference type="GO" id="GO:0004197">
    <property type="term" value="F:cysteine-type endopeptidase activity"/>
    <property type="evidence" value="ECO:0007669"/>
    <property type="project" value="InterPro"/>
</dbReference>
<dbReference type="GO" id="GO:0006508">
    <property type="term" value="P:proteolysis"/>
    <property type="evidence" value="ECO:0007669"/>
    <property type="project" value="InterPro"/>
</dbReference>
<dbReference type="EMBL" id="OU892279">
    <property type="protein sequence ID" value="CAG9766473.1"/>
    <property type="molecule type" value="Genomic_DNA"/>
</dbReference>
<sequence length="690" mass="80285">MNKKLKKLAPVSLNDRFRDIPKIQIFEPLEIDEVDESCTDPLNKGFTDFLNISEENEQLTDNEGDDTYLDLDVDCKDFYKSHKPKKQKFQSVNDVFAELESLSAATCSFRGISHQRIQKLIAAYNTQTELEKVVRLVESHVPNLRDKTAVRYARLLTKELKTSSNEEYKEELNLLKENIIGHSPTDLAKTIETIKRQVAEMPKEWNIIQITSHHTEKEAYNLNINIQGTNQLHITVFNCGQDLVDPFVITVDAPYYDGKKLELMQKLTDTFIDYQQNLKEIVNQKRFKNVQEKREYVSRTENTEVTLKEIIKRLEENWLRQWRCLLIGKYQDKSLEKNIRDELEKIYNNQLSKVVIPPKTKELMHYVTKGAGYLLFSEVQKALSYCLNKIVDENTIKEISQLIKEINIAVFQKSDNHLRHPIILIVDECLDSFPWEMLTILTDQPVTRLPSLYFAHLLFKSHEKEIQRGDKIVRSHKNGKYLLNPDSNLPNMEIRIQAFLKYWLPNWTGIINKKPTKEEFFDLVTAADIYSYYGHGNGSHLMSLDFIQKCQIGAVVMLFGCASNKLTQKGAQVEMYSSYYLYLMARSPCVFGMLWPVTDMYTDLLTTEFLSTWLPSSAERGWSKIDKQAWMKTFKIKKLPSKEINADIVRIEEENNLELLRALSQSKKRTNYLTKAACVVRGLPIKIELL</sequence>
<dbReference type="PROSITE" id="PS51700">
    <property type="entry name" value="SEPARIN"/>
    <property type="match status" value="1"/>
</dbReference>
<dbReference type="GO" id="GO:0005737">
    <property type="term" value="C:cytoplasm"/>
    <property type="evidence" value="ECO:0007669"/>
    <property type="project" value="TreeGrafter"/>
</dbReference>
<feature type="coiled-coil region" evidence="5">
    <location>
        <begin position="264"/>
        <end position="317"/>
    </location>
</feature>
<evidence type="ECO:0000256" key="3">
    <source>
        <dbReference type="ARBA" id="ARBA00022801"/>
    </source>
</evidence>
<feature type="domain" description="Peptidase C50" evidence="6">
    <location>
        <begin position="476"/>
        <end position="572"/>
    </location>
</feature>
<dbReference type="PANTHER" id="PTHR12792">
    <property type="entry name" value="EXTRA SPINDLE POLES 1-RELATED"/>
    <property type="match status" value="1"/>
</dbReference>
<dbReference type="AlphaFoldDB" id="A0A9N9ML93"/>
<evidence type="ECO:0000256" key="4">
    <source>
        <dbReference type="ARBA" id="ARBA00022829"/>
    </source>
</evidence>
<keyword evidence="4" id="KW-0159">Chromosome partition</keyword>